<accession>A0A926P2G1</accession>
<evidence type="ECO:0000313" key="1">
    <source>
        <dbReference type="EMBL" id="MBD1545312.1"/>
    </source>
</evidence>
<proteinExistence type="predicted"/>
<name>A0A926P2G1_9HYPH</name>
<evidence type="ECO:0008006" key="3">
    <source>
        <dbReference type="Google" id="ProtNLM"/>
    </source>
</evidence>
<sequence>MAALAAQLGPTDRLIIYANVHSGAIDPSKPAGPGNDAIILWSEKKPEVRAFAVAGGVWITAAEFAGMVHKVPAGEVVVMFDACESGAITPLFLRNHPDDDPSRPEAVVTSAKFDQVANFAADGSMGLFTEQFGLSLQSTEGHLEDAVMRAVAATEKAAIPICRKKALELEKLGFRANSCDQQPTVHDPDGILAHMNLE</sequence>
<comment type="caution">
    <text evidence="1">The sequence shown here is derived from an EMBL/GenBank/DDBJ whole genome shotgun (WGS) entry which is preliminary data.</text>
</comment>
<dbReference type="Gene3D" id="3.40.50.1460">
    <property type="match status" value="1"/>
</dbReference>
<reference evidence="1" key="1">
    <citation type="submission" date="2020-05" db="EMBL/GenBank/DDBJ databases">
        <title>Identification of trans-AT polyketide cluster in two marine bacteria, producers of a novel glutaramide-containing polyketide sesbanimide D and analogs.</title>
        <authorList>
            <person name="Kacar D."/>
            <person name="Rodriguez P."/>
            <person name="Canedo L."/>
            <person name="Gonzalez E."/>
            <person name="Galan B."/>
            <person name="De La Calle F."/>
            <person name="Garcia J.L."/>
        </authorList>
    </citation>
    <scope>NUCLEOTIDE SEQUENCE</scope>
    <source>
        <strain evidence="1">PHM038</strain>
    </source>
</reference>
<gene>
    <name evidence="1" type="ORF">HK439_03490</name>
</gene>
<dbReference type="EMBL" id="JABFCZ010000003">
    <property type="protein sequence ID" value="MBD1545312.1"/>
    <property type="molecule type" value="Genomic_DNA"/>
</dbReference>
<protein>
    <recommendedName>
        <fullName evidence="3">Caspase domain-containing protein</fullName>
    </recommendedName>
</protein>
<dbReference type="AlphaFoldDB" id="A0A926P2G1"/>
<evidence type="ECO:0000313" key="2">
    <source>
        <dbReference type="Proteomes" id="UP000598467"/>
    </source>
</evidence>
<dbReference type="Proteomes" id="UP000598467">
    <property type="component" value="Unassembled WGS sequence"/>
</dbReference>
<organism evidence="1 2">
    <name type="scientific">Roseibium aggregatum</name>
    <dbReference type="NCBI Taxonomy" id="187304"/>
    <lineage>
        <taxon>Bacteria</taxon>
        <taxon>Pseudomonadati</taxon>
        <taxon>Pseudomonadota</taxon>
        <taxon>Alphaproteobacteria</taxon>
        <taxon>Hyphomicrobiales</taxon>
        <taxon>Stappiaceae</taxon>
        <taxon>Roseibium</taxon>
    </lineage>
</organism>
<dbReference type="RefSeq" id="WP_190289974.1">
    <property type="nucleotide sequence ID" value="NZ_JABFCZ010000003.1"/>
</dbReference>